<dbReference type="Proteomes" id="UP001204142">
    <property type="component" value="Unassembled WGS sequence"/>
</dbReference>
<dbReference type="PANTHER" id="PTHR33931">
    <property type="entry name" value="HOLIN-LIKE PROTEIN CIDA-RELATED"/>
    <property type="match status" value="1"/>
</dbReference>
<feature type="transmembrane region" description="Helical" evidence="6">
    <location>
        <begin position="54"/>
        <end position="78"/>
    </location>
</feature>
<evidence type="ECO:0000256" key="6">
    <source>
        <dbReference type="SAM" id="Phobius"/>
    </source>
</evidence>
<feature type="transmembrane region" description="Helical" evidence="6">
    <location>
        <begin position="25"/>
        <end position="42"/>
    </location>
</feature>
<keyword evidence="3 6" id="KW-0812">Transmembrane</keyword>
<gene>
    <name evidence="7" type="ORF">NQT62_14085</name>
</gene>
<keyword evidence="4 6" id="KW-1133">Transmembrane helix</keyword>
<evidence type="ECO:0000313" key="7">
    <source>
        <dbReference type="EMBL" id="MCQ8897567.1"/>
    </source>
</evidence>
<feature type="transmembrane region" description="Helical" evidence="6">
    <location>
        <begin position="84"/>
        <end position="105"/>
    </location>
</feature>
<dbReference type="Pfam" id="PF03788">
    <property type="entry name" value="LrgA"/>
    <property type="match status" value="1"/>
</dbReference>
<organism evidence="7 8">
    <name type="scientific">Limnobacter humi</name>
    <dbReference type="NCBI Taxonomy" id="1778671"/>
    <lineage>
        <taxon>Bacteria</taxon>
        <taxon>Pseudomonadati</taxon>
        <taxon>Pseudomonadota</taxon>
        <taxon>Betaproteobacteria</taxon>
        <taxon>Burkholderiales</taxon>
        <taxon>Burkholderiaceae</taxon>
        <taxon>Limnobacter</taxon>
    </lineage>
</organism>
<dbReference type="RefSeq" id="WP_256765371.1">
    <property type="nucleotide sequence ID" value="NZ_JANIGO010000005.1"/>
</dbReference>
<reference evidence="7 8" key="1">
    <citation type="submission" date="2022-07" db="EMBL/GenBank/DDBJ databases">
        <authorList>
            <person name="Xamxidin M."/>
            <person name="Wu M."/>
        </authorList>
    </citation>
    <scope>NUCLEOTIDE SEQUENCE [LARGE SCALE GENOMIC DNA]</scope>
    <source>
        <strain evidence="7 8">NBRC 111650</strain>
    </source>
</reference>
<evidence type="ECO:0000256" key="5">
    <source>
        <dbReference type="ARBA" id="ARBA00023136"/>
    </source>
</evidence>
<accession>A0ABT1WJ80</accession>
<sequence>MLKPLTILLAFQALGELVSVSLFPMIPGPVFGLMALLAWFVWRGGVPEDVGNTSAMFTANLGLLFVPAAVGVVVYWPVLAAQGLALLLVLAGSVACTLVGTAWLLDRLAQRFMPGFGENHDA</sequence>
<dbReference type="EMBL" id="JANIGO010000005">
    <property type="protein sequence ID" value="MCQ8897567.1"/>
    <property type="molecule type" value="Genomic_DNA"/>
</dbReference>
<evidence type="ECO:0000256" key="2">
    <source>
        <dbReference type="ARBA" id="ARBA00022475"/>
    </source>
</evidence>
<evidence type="ECO:0000256" key="1">
    <source>
        <dbReference type="ARBA" id="ARBA00004651"/>
    </source>
</evidence>
<comment type="subcellular location">
    <subcellularLocation>
        <location evidence="1">Cell membrane</location>
        <topology evidence="1">Multi-pass membrane protein</topology>
    </subcellularLocation>
</comment>
<keyword evidence="2" id="KW-1003">Cell membrane</keyword>
<proteinExistence type="predicted"/>
<evidence type="ECO:0000313" key="8">
    <source>
        <dbReference type="Proteomes" id="UP001204142"/>
    </source>
</evidence>
<comment type="caution">
    <text evidence="7">The sequence shown here is derived from an EMBL/GenBank/DDBJ whole genome shotgun (WGS) entry which is preliminary data.</text>
</comment>
<dbReference type="PANTHER" id="PTHR33931:SF2">
    <property type="entry name" value="HOLIN-LIKE PROTEIN CIDA"/>
    <property type="match status" value="1"/>
</dbReference>
<protein>
    <submittedName>
        <fullName evidence="7">CidA/LrgA family protein</fullName>
    </submittedName>
</protein>
<name>A0ABT1WJ80_9BURK</name>
<evidence type="ECO:0000256" key="4">
    <source>
        <dbReference type="ARBA" id="ARBA00022989"/>
    </source>
</evidence>
<evidence type="ECO:0000256" key="3">
    <source>
        <dbReference type="ARBA" id="ARBA00022692"/>
    </source>
</evidence>
<keyword evidence="5 6" id="KW-0472">Membrane</keyword>
<dbReference type="InterPro" id="IPR005538">
    <property type="entry name" value="LrgA/CidA"/>
</dbReference>
<keyword evidence="8" id="KW-1185">Reference proteome</keyword>